<gene>
    <name evidence="1" type="ORF">GCM10012284_14350</name>
</gene>
<dbReference type="InterPro" id="IPR025851">
    <property type="entry name" value="SUKH-4"/>
</dbReference>
<evidence type="ECO:0000313" key="1">
    <source>
        <dbReference type="EMBL" id="GGK81457.1"/>
    </source>
</evidence>
<evidence type="ECO:0008006" key="3">
    <source>
        <dbReference type="Google" id="ProtNLM"/>
    </source>
</evidence>
<dbReference type="Pfam" id="PF14435">
    <property type="entry name" value="SUKH-4"/>
    <property type="match status" value="1"/>
</dbReference>
<reference evidence="1" key="1">
    <citation type="journal article" date="2014" name="Int. J. Syst. Evol. Microbiol.">
        <title>Complete genome sequence of Corynebacterium casei LMG S-19264T (=DSM 44701T), isolated from a smear-ripened cheese.</title>
        <authorList>
            <consortium name="US DOE Joint Genome Institute (JGI-PGF)"/>
            <person name="Walter F."/>
            <person name="Albersmeier A."/>
            <person name="Kalinowski J."/>
            <person name="Ruckert C."/>
        </authorList>
    </citation>
    <scope>NUCLEOTIDE SEQUENCE</scope>
    <source>
        <strain evidence="1">CGMCC 4.7299</strain>
    </source>
</reference>
<dbReference type="RefSeq" id="WP_189078283.1">
    <property type="nucleotide sequence ID" value="NZ_BMMX01000003.1"/>
</dbReference>
<sequence>MSWPTFELVRLDSTERVAPAVADRLADPGVPRGLGGYDLLDQARPLPGDDTADLICFGTVGPFGRICVRASTGAVVHVPNPERITTNTVNTDLDRLAGCVRAVADRFPFYSADSDPEDWDRAAADLRAALAAIDPAAEANHGFWQTFVDDVAMGIYSTEEVLDED</sequence>
<evidence type="ECO:0000313" key="2">
    <source>
        <dbReference type="Proteomes" id="UP000656042"/>
    </source>
</evidence>
<dbReference type="EMBL" id="BMMX01000003">
    <property type="protein sequence ID" value="GGK81457.1"/>
    <property type="molecule type" value="Genomic_DNA"/>
</dbReference>
<dbReference type="AlphaFoldDB" id="A0A8J3FNG7"/>
<protein>
    <recommendedName>
        <fullName evidence="3">SUKH-4 immunity protein</fullName>
    </recommendedName>
</protein>
<comment type="caution">
    <text evidence="1">The sequence shown here is derived from an EMBL/GenBank/DDBJ whole genome shotgun (WGS) entry which is preliminary data.</text>
</comment>
<reference evidence="1" key="2">
    <citation type="submission" date="2020-09" db="EMBL/GenBank/DDBJ databases">
        <authorList>
            <person name="Sun Q."/>
            <person name="Zhou Y."/>
        </authorList>
    </citation>
    <scope>NUCLEOTIDE SEQUENCE</scope>
    <source>
        <strain evidence="1">CGMCC 4.7299</strain>
    </source>
</reference>
<accession>A0A8J3FNG7</accession>
<proteinExistence type="predicted"/>
<keyword evidence="2" id="KW-1185">Reference proteome</keyword>
<dbReference type="Proteomes" id="UP000656042">
    <property type="component" value="Unassembled WGS sequence"/>
</dbReference>
<name>A0A8J3FNG7_9ACTN</name>
<organism evidence="1 2">
    <name type="scientific">Mangrovihabitans endophyticus</name>
    <dbReference type="NCBI Taxonomy" id="1751298"/>
    <lineage>
        <taxon>Bacteria</taxon>
        <taxon>Bacillati</taxon>
        <taxon>Actinomycetota</taxon>
        <taxon>Actinomycetes</taxon>
        <taxon>Micromonosporales</taxon>
        <taxon>Micromonosporaceae</taxon>
        <taxon>Mangrovihabitans</taxon>
    </lineage>
</organism>